<keyword evidence="3" id="KW-0238">DNA-binding</keyword>
<sequence length="328" mass="35602">MNIDVQTLRWYAAVAQQLHFARAAQSLGISRIRLSKTVVELEDQLGVDLFVPGASPTELTADGRDLLERALAAIAEDDRLSELAQVAAAEPTTFTIGYAEGVTLTKWTRIWADRFPDVTLSVVATTPETQVAALHDGTVDVSFVRPPIDREGLNAIGLYQEVQVVVVPKDHAVAAFDSVTATDLADEHLLADPATVPEWAAVATELVTGSRPELPPMNSAAETFEYVAAGLGVAIVPHSVARFNARKDLVYRPVTDVEQSQIALAWVAAREDDRIEEFIGIVRGRSTRSSRGASDETPVKKKKKAHPSKPARPVAKTKTNARRSGKRR</sequence>
<feature type="domain" description="HTH lysR-type" evidence="7">
    <location>
        <begin position="1"/>
        <end position="60"/>
    </location>
</feature>
<dbReference type="SUPFAM" id="SSF46785">
    <property type="entry name" value="Winged helix' DNA-binding domain"/>
    <property type="match status" value="1"/>
</dbReference>
<evidence type="ECO:0000256" key="4">
    <source>
        <dbReference type="ARBA" id="ARBA00023159"/>
    </source>
</evidence>
<dbReference type="Proteomes" id="UP001185899">
    <property type="component" value="Unassembled WGS sequence"/>
</dbReference>
<evidence type="ECO:0000313" key="9">
    <source>
        <dbReference type="Proteomes" id="UP001185899"/>
    </source>
</evidence>
<dbReference type="Gene3D" id="3.40.190.10">
    <property type="entry name" value="Periplasmic binding protein-like II"/>
    <property type="match status" value="2"/>
</dbReference>
<reference evidence="8 9" key="1">
    <citation type="submission" date="2023-10" db="EMBL/GenBank/DDBJ databases">
        <title>Development of a sustainable strategy for remediation of hydrocarbon-contaminated territories based on the waste exchange concept.</title>
        <authorList>
            <person name="Krivoruchko A."/>
        </authorList>
    </citation>
    <scope>NUCLEOTIDE SEQUENCE [LARGE SCALE GENOMIC DNA]</scope>
    <source>
        <strain evidence="8 9">IEGM 1322</strain>
    </source>
</reference>
<gene>
    <name evidence="8" type="ORF">R3P95_13635</name>
</gene>
<dbReference type="InterPro" id="IPR005119">
    <property type="entry name" value="LysR_subst-bd"/>
</dbReference>
<evidence type="ECO:0000256" key="2">
    <source>
        <dbReference type="ARBA" id="ARBA00023015"/>
    </source>
</evidence>
<comment type="caution">
    <text evidence="8">The sequence shown here is derived from an EMBL/GenBank/DDBJ whole genome shotgun (WGS) entry which is preliminary data.</text>
</comment>
<dbReference type="Gene3D" id="1.10.10.10">
    <property type="entry name" value="Winged helix-like DNA-binding domain superfamily/Winged helix DNA-binding domain"/>
    <property type="match status" value="1"/>
</dbReference>
<protein>
    <submittedName>
        <fullName evidence="8">LysR substrate-binding domain-containing protein</fullName>
    </submittedName>
</protein>
<name>A0ABU4AZC7_9NOCA</name>
<dbReference type="RefSeq" id="WP_269593935.1">
    <property type="nucleotide sequence ID" value="NZ_JAWLKE010000005.1"/>
</dbReference>
<dbReference type="SUPFAM" id="SSF53850">
    <property type="entry name" value="Periplasmic binding protein-like II"/>
    <property type="match status" value="1"/>
</dbReference>
<evidence type="ECO:0000256" key="3">
    <source>
        <dbReference type="ARBA" id="ARBA00023125"/>
    </source>
</evidence>
<feature type="compositionally biased region" description="Basic residues" evidence="6">
    <location>
        <begin position="319"/>
        <end position="328"/>
    </location>
</feature>
<evidence type="ECO:0000256" key="5">
    <source>
        <dbReference type="ARBA" id="ARBA00023163"/>
    </source>
</evidence>
<dbReference type="PANTHER" id="PTHR30346">
    <property type="entry name" value="TRANSCRIPTIONAL DUAL REGULATOR HCAR-RELATED"/>
    <property type="match status" value="1"/>
</dbReference>
<evidence type="ECO:0000256" key="6">
    <source>
        <dbReference type="SAM" id="MobiDB-lite"/>
    </source>
</evidence>
<dbReference type="PROSITE" id="PS50931">
    <property type="entry name" value="HTH_LYSR"/>
    <property type="match status" value="1"/>
</dbReference>
<keyword evidence="2" id="KW-0805">Transcription regulation</keyword>
<dbReference type="InterPro" id="IPR036388">
    <property type="entry name" value="WH-like_DNA-bd_sf"/>
</dbReference>
<accession>A0ABU4AZC7</accession>
<dbReference type="Pfam" id="PF03466">
    <property type="entry name" value="LysR_substrate"/>
    <property type="match status" value="1"/>
</dbReference>
<keyword evidence="5" id="KW-0804">Transcription</keyword>
<dbReference type="EMBL" id="JAWLKE010000005">
    <property type="protein sequence ID" value="MDV6231595.1"/>
    <property type="molecule type" value="Genomic_DNA"/>
</dbReference>
<dbReference type="Pfam" id="PF00126">
    <property type="entry name" value="HTH_1"/>
    <property type="match status" value="1"/>
</dbReference>
<keyword evidence="9" id="KW-1185">Reference proteome</keyword>
<dbReference type="InterPro" id="IPR036390">
    <property type="entry name" value="WH_DNA-bd_sf"/>
</dbReference>
<organism evidence="8 9">
    <name type="scientific">Rhodococcus cercidiphylli</name>
    <dbReference type="NCBI Taxonomy" id="489916"/>
    <lineage>
        <taxon>Bacteria</taxon>
        <taxon>Bacillati</taxon>
        <taxon>Actinomycetota</taxon>
        <taxon>Actinomycetes</taxon>
        <taxon>Mycobacteriales</taxon>
        <taxon>Nocardiaceae</taxon>
        <taxon>Rhodococcus</taxon>
    </lineage>
</organism>
<feature type="compositionally biased region" description="Basic residues" evidence="6">
    <location>
        <begin position="300"/>
        <end position="309"/>
    </location>
</feature>
<dbReference type="CDD" id="cd08414">
    <property type="entry name" value="PBP2_LTTR_aromatics_like"/>
    <property type="match status" value="1"/>
</dbReference>
<proteinExistence type="inferred from homology"/>
<dbReference type="PANTHER" id="PTHR30346:SF0">
    <property type="entry name" value="HCA OPERON TRANSCRIPTIONAL ACTIVATOR HCAR"/>
    <property type="match status" value="1"/>
</dbReference>
<evidence type="ECO:0000256" key="1">
    <source>
        <dbReference type="ARBA" id="ARBA00009437"/>
    </source>
</evidence>
<keyword evidence="4" id="KW-0010">Activator</keyword>
<comment type="similarity">
    <text evidence="1">Belongs to the LysR transcriptional regulatory family.</text>
</comment>
<evidence type="ECO:0000259" key="7">
    <source>
        <dbReference type="PROSITE" id="PS50931"/>
    </source>
</evidence>
<evidence type="ECO:0000313" key="8">
    <source>
        <dbReference type="EMBL" id="MDV6231595.1"/>
    </source>
</evidence>
<dbReference type="InterPro" id="IPR000847">
    <property type="entry name" value="LysR_HTH_N"/>
</dbReference>
<feature type="region of interest" description="Disordered" evidence="6">
    <location>
        <begin position="286"/>
        <end position="328"/>
    </location>
</feature>